<proteinExistence type="inferred from homology"/>
<dbReference type="PANTHER" id="PTHR44329">
    <property type="entry name" value="SERINE/THREONINE-PROTEIN KINASE TNNI3K-RELATED"/>
    <property type="match status" value="1"/>
</dbReference>
<dbReference type="EMBL" id="CP119881">
    <property type="protein sequence ID" value="WFD36515.1"/>
    <property type="molecule type" value="Genomic_DNA"/>
</dbReference>
<dbReference type="AlphaFoldDB" id="A0AAF0EWX7"/>
<dbReference type="SUPFAM" id="SSF56112">
    <property type="entry name" value="Protein kinase-like (PK-like)"/>
    <property type="match status" value="1"/>
</dbReference>
<dbReference type="PROSITE" id="PS00108">
    <property type="entry name" value="PROTEIN_KINASE_ST"/>
    <property type="match status" value="1"/>
</dbReference>
<dbReference type="GO" id="GO:0005524">
    <property type="term" value="F:ATP binding"/>
    <property type="evidence" value="ECO:0007669"/>
    <property type="project" value="UniProtKB-UniRule"/>
</dbReference>
<dbReference type="InterPro" id="IPR017441">
    <property type="entry name" value="Protein_kinase_ATP_BS"/>
</dbReference>
<dbReference type="InterPro" id="IPR001892">
    <property type="entry name" value="Ribosomal_uS13"/>
</dbReference>
<dbReference type="PROSITE" id="PS50011">
    <property type="entry name" value="PROTEIN_KINASE_DOM"/>
    <property type="match status" value="1"/>
</dbReference>
<dbReference type="Gene3D" id="4.10.910.10">
    <property type="entry name" value="30s ribosomal protein s13, domain 2"/>
    <property type="match status" value="1"/>
</dbReference>
<keyword evidence="2 6" id="KW-0547">Nucleotide-binding</keyword>
<evidence type="ECO:0000259" key="8">
    <source>
        <dbReference type="PROSITE" id="PS50011"/>
    </source>
</evidence>
<evidence type="ECO:0000256" key="6">
    <source>
        <dbReference type="PROSITE-ProRule" id="PRU10141"/>
    </source>
</evidence>
<reference evidence="9" key="1">
    <citation type="submission" date="2023-03" db="EMBL/GenBank/DDBJ databases">
        <title>Mating type loci evolution in Malassezia.</title>
        <authorList>
            <person name="Coelho M.A."/>
        </authorList>
    </citation>
    <scope>NUCLEOTIDE SEQUENCE</scope>
    <source>
        <strain evidence="9">CBS 11721</strain>
    </source>
</reference>
<dbReference type="SUPFAM" id="SSF46946">
    <property type="entry name" value="S13-like H2TH domain"/>
    <property type="match status" value="1"/>
</dbReference>
<evidence type="ECO:0000256" key="7">
    <source>
        <dbReference type="SAM" id="MobiDB-lite"/>
    </source>
</evidence>
<keyword evidence="5" id="KW-0687">Ribonucleoprotein</keyword>
<dbReference type="InterPro" id="IPR051681">
    <property type="entry name" value="Ser/Thr_Kinases-Pseudokinases"/>
</dbReference>
<dbReference type="Gene3D" id="1.10.8.50">
    <property type="match status" value="1"/>
</dbReference>
<dbReference type="SMART" id="SM00220">
    <property type="entry name" value="S_TKc"/>
    <property type="match status" value="1"/>
</dbReference>
<dbReference type="Proteomes" id="UP001219933">
    <property type="component" value="Chromosome 5"/>
</dbReference>
<dbReference type="InterPro" id="IPR011009">
    <property type="entry name" value="Kinase-like_dom_sf"/>
</dbReference>
<evidence type="ECO:0000256" key="3">
    <source>
        <dbReference type="ARBA" id="ARBA00022840"/>
    </source>
</evidence>
<dbReference type="CDD" id="cd00180">
    <property type="entry name" value="PKc"/>
    <property type="match status" value="1"/>
</dbReference>
<evidence type="ECO:0000256" key="1">
    <source>
        <dbReference type="ARBA" id="ARBA00008080"/>
    </source>
</evidence>
<accession>A0AAF0EWX7</accession>
<organism evidence="9 10">
    <name type="scientific">Malassezia cuniculi</name>
    <dbReference type="NCBI Taxonomy" id="948313"/>
    <lineage>
        <taxon>Eukaryota</taxon>
        <taxon>Fungi</taxon>
        <taxon>Dikarya</taxon>
        <taxon>Basidiomycota</taxon>
        <taxon>Ustilaginomycotina</taxon>
        <taxon>Malasseziomycetes</taxon>
        <taxon>Malasseziales</taxon>
        <taxon>Malasseziaceae</taxon>
        <taxon>Malassezia</taxon>
    </lineage>
</organism>
<dbReference type="InterPro" id="IPR000719">
    <property type="entry name" value="Prot_kinase_dom"/>
</dbReference>
<keyword evidence="3 6" id="KW-0067">ATP-binding</keyword>
<feature type="binding site" evidence="6">
    <location>
        <position position="59"/>
    </location>
    <ligand>
        <name>ATP</name>
        <dbReference type="ChEBI" id="CHEBI:30616"/>
    </ligand>
</feature>
<dbReference type="GO" id="GO:0005840">
    <property type="term" value="C:ribosome"/>
    <property type="evidence" value="ECO:0007669"/>
    <property type="project" value="UniProtKB-KW"/>
</dbReference>
<evidence type="ECO:0000313" key="9">
    <source>
        <dbReference type="EMBL" id="WFD36515.1"/>
    </source>
</evidence>
<keyword evidence="4" id="KW-0689">Ribosomal protein</keyword>
<gene>
    <name evidence="9" type="ORF">MCUN1_003398</name>
</gene>
<keyword evidence="10" id="KW-1185">Reference proteome</keyword>
<evidence type="ECO:0000313" key="10">
    <source>
        <dbReference type="Proteomes" id="UP001219933"/>
    </source>
</evidence>
<dbReference type="Pfam" id="PF00069">
    <property type="entry name" value="Pkinase"/>
    <property type="match status" value="1"/>
</dbReference>
<dbReference type="InterPro" id="IPR010979">
    <property type="entry name" value="Ribosomal_uS13-like_H2TH"/>
</dbReference>
<dbReference type="GO" id="GO:1990904">
    <property type="term" value="C:ribonucleoprotein complex"/>
    <property type="evidence" value="ECO:0007669"/>
    <property type="project" value="UniProtKB-KW"/>
</dbReference>
<dbReference type="GO" id="GO:0003723">
    <property type="term" value="F:RNA binding"/>
    <property type="evidence" value="ECO:0007669"/>
    <property type="project" value="InterPro"/>
</dbReference>
<comment type="similarity">
    <text evidence="1">Belongs to the universal ribosomal protein uS13 family.</text>
</comment>
<evidence type="ECO:0000256" key="4">
    <source>
        <dbReference type="ARBA" id="ARBA00022980"/>
    </source>
</evidence>
<dbReference type="InterPro" id="IPR027437">
    <property type="entry name" value="Rbsml_uS13_C"/>
</dbReference>
<dbReference type="PROSITE" id="PS00107">
    <property type="entry name" value="PROTEIN_KINASE_ATP"/>
    <property type="match status" value="1"/>
</dbReference>
<sequence>MEERQSEQARIHKDHSLAIRLFLDREFCLGKGRNAEVFLGSYSTIRDGHIGNWRLCAIKRLNSERTSQLAGLDEVFALRRLGFHPGIVRLLGVLDEVSLSQGSEAKKEPSSAENDTQPRLLILLEYLPHTLDTFVRVNPQAVDLRQWCTWALELASTLAWLHEQGYVHGDIKKQNILLDNELKTRICDFSAVLFVNAPEPATDVCEIGTPAFRAPELYDNWKPSDSADAHPALSYTLDIFSLGVLLYSLATGEDPSERGSMLALRRRQALFFSSEEQERLLRLELGRPEPPPARPPQSCAVSEEALCLLLDPAPEPRGIFDVGVPRSAAGAQRFPLMLRSQSMREPKRPRGLVRAVSEHGTRSRAAAAAAAADDAAAAAASAAAVSAAANIAQDAQGLAISRIEPLLDALELSKGDDNRCYKDGLPALILPGGGRLPDELRDLIEAMLEPQPEARPTAAAVVATLKAHYHKLVRIALTYFYGISHATARRICARIGVHERATVSSLTETQVTELSAYLSSPASIPARAPARTSPFPGVPPAPQPEDIVPPSQRAHPSSDPLRSIVIEGDLRRQVLADIAHHRSIGTYIGRRHAAGYPVRGQRTQSNARTARRLNRIERRQFSTGRLADALAPLAHARFNS</sequence>
<dbReference type="GO" id="GO:0004674">
    <property type="term" value="F:protein serine/threonine kinase activity"/>
    <property type="evidence" value="ECO:0007669"/>
    <property type="project" value="TreeGrafter"/>
</dbReference>
<evidence type="ECO:0000256" key="2">
    <source>
        <dbReference type="ARBA" id="ARBA00022741"/>
    </source>
</evidence>
<dbReference type="Gene3D" id="1.10.510.10">
    <property type="entry name" value="Transferase(Phosphotransferase) domain 1"/>
    <property type="match status" value="1"/>
</dbReference>
<dbReference type="InterPro" id="IPR008271">
    <property type="entry name" value="Ser/Thr_kinase_AS"/>
</dbReference>
<feature type="compositionally biased region" description="Low complexity" evidence="7">
    <location>
        <begin position="525"/>
        <end position="534"/>
    </location>
</feature>
<dbReference type="Pfam" id="PF00416">
    <property type="entry name" value="Ribosomal_S13"/>
    <property type="match status" value="1"/>
</dbReference>
<feature type="region of interest" description="Disordered" evidence="7">
    <location>
        <begin position="525"/>
        <end position="559"/>
    </location>
</feature>
<dbReference type="PANTHER" id="PTHR44329:SF214">
    <property type="entry name" value="PROTEIN KINASE DOMAIN-CONTAINING PROTEIN"/>
    <property type="match status" value="1"/>
</dbReference>
<dbReference type="GO" id="GO:0006412">
    <property type="term" value="P:translation"/>
    <property type="evidence" value="ECO:0007669"/>
    <property type="project" value="InterPro"/>
</dbReference>
<dbReference type="PROSITE" id="PS50159">
    <property type="entry name" value="RIBOSOMAL_S13_2"/>
    <property type="match status" value="1"/>
</dbReference>
<protein>
    <recommendedName>
        <fullName evidence="8">Protein kinase domain-containing protein</fullName>
    </recommendedName>
</protein>
<dbReference type="GO" id="GO:0003735">
    <property type="term" value="F:structural constituent of ribosome"/>
    <property type="evidence" value="ECO:0007669"/>
    <property type="project" value="InterPro"/>
</dbReference>
<name>A0AAF0EWX7_9BASI</name>
<feature type="domain" description="Protein kinase" evidence="8">
    <location>
        <begin position="23"/>
        <end position="473"/>
    </location>
</feature>
<dbReference type="Gene3D" id="3.30.200.20">
    <property type="entry name" value="Phosphorylase Kinase, domain 1"/>
    <property type="match status" value="1"/>
</dbReference>
<evidence type="ECO:0000256" key="5">
    <source>
        <dbReference type="ARBA" id="ARBA00023274"/>
    </source>
</evidence>